<dbReference type="Proteomes" id="UP000814140">
    <property type="component" value="Unassembled WGS sequence"/>
</dbReference>
<sequence length="99" mass="10499">MGWVSMCGGYETVAYLGTAAPGERQDVVAGAHDGLVLEAEPILYTRERLEELVVLDAEDTGPVLGVVGRAAGLSRLQCQGEYDAMEVCSPLTDPSALWT</sequence>
<protein>
    <submittedName>
        <fullName evidence="1">Uncharacterized protein</fullName>
    </submittedName>
</protein>
<name>A0ACB8SI01_9AGAM</name>
<keyword evidence="2" id="KW-1185">Reference proteome</keyword>
<proteinExistence type="predicted"/>
<evidence type="ECO:0000313" key="1">
    <source>
        <dbReference type="EMBL" id="KAI0055560.1"/>
    </source>
</evidence>
<reference evidence="1" key="1">
    <citation type="submission" date="2021-03" db="EMBL/GenBank/DDBJ databases">
        <authorList>
            <consortium name="DOE Joint Genome Institute"/>
            <person name="Ahrendt S."/>
            <person name="Looney B.P."/>
            <person name="Miyauchi S."/>
            <person name="Morin E."/>
            <person name="Drula E."/>
            <person name="Courty P.E."/>
            <person name="Chicoki N."/>
            <person name="Fauchery L."/>
            <person name="Kohler A."/>
            <person name="Kuo A."/>
            <person name="Labutti K."/>
            <person name="Pangilinan J."/>
            <person name="Lipzen A."/>
            <person name="Riley R."/>
            <person name="Andreopoulos W."/>
            <person name="He G."/>
            <person name="Johnson J."/>
            <person name="Barry K.W."/>
            <person name="Grigoriev I.V."/>
            <person name="Nagy L."/>
            <person name="Hibbett D."/>
            <person name="Henrissat B."/>
            <person name="Matheny P.B."/>
            <person name="Labbe J."/>
            <person name="Martin F."/>
        </authorList>
    </citation>
    <scope>NUCLEOTIDE SEQUENCE</scope>
    <source>
        <strain evidence="1">HHB10654</strain>
    </source>
</reference>
<evidence type="ECO:0000313" key="2">
    <source>
        <dbReference type="Proteomes" id="UP000814140"/>
    </source>
</evidence>
<gene>
    <name evidence="1" type="ORF">BV25DRAFT_1833079</name>
</gene>
<organism evidence="1 2">
    <name type="scientific">Artomyces pyxidatus</name>
    <dbReference type="NCBI Taxonomy" id="48021"/>
    <lineage>
        <taxon>Eukaryota</taxon>
        <taxon>Fungi</taxon>
        <taxon>Dikarya</taxon>
        <taxon>Basidiomycota</taxon>
        <taxon>Agaricomycotina</taxon>
        <taxon>Agaricomycetes</taxon>
        <taxon>Russulales</taxon>
        <taxon>Auriscalpiaceae</taxon>
        <taxon>Artomyces</taxon>
    </lineage>
</organism>
<comment type="caution">
    <text evidence="1">The sequence shown here is derived from an EMBL/GenBank/DDBJ whole genome shotgun (WGS) entry which is preliminary data.</text>
</comment>
<reference evidence="1" key="2">
    <citation type="journal article" date="2022" name="New Phytol.">
        <title>Evolutionary transition to the ectomycorrhizal habit in the genomes of a hyperdiverse lineage of mushroom-forming fungi.</title>
        <authorList>
            <person name="Looney B."/>
            <person name="Miyauchi S."/>
            <person name="Morin E."/>
            <person name="Drula E."/>
            <person name="Courty P.E."/>
            <person name="Kohler A."/>
            <person name="Kuo A."/>
            <person name="LaButti K."/>
            <person name="Pangilinan J."/>
            <person name="Lipzen A."/>
            <person name="Riley R."/>
            <person name="Andreopoulos W."/>
            <person name="He G."/>
            <person name="Johnson J."/>
            <person name="Nolan M."/>
            <person name="Tritt A."/>
            <person name="Barry K.W."/>
            <person name="Grigoriev I.V."/>
            <person name="Nagy L.G."/>
            <person name="Hibbett D."/>
            <person name="Henrissat B."/>
            <person name="Matheny P.B."/>
            <person name="Labbe J."/>
            <person name="Martin F.M."/>
        </authorList>
    </citation>
    <scope>NUCLEOTIDE SEQUENCE</scope>
    <source>
        <strain evidence="1">HHB10654</strain>
    </source>
</reference>
<accession>A0ACB8SI01</accession>
<dbReference type="EMBL" id="MU277287">
    <property type="protein sequence ID" value="KAI0055560.1"/>
    <property type="molecule type" value="Genomic_DNA"/>
</dbReference>